<reference evidence="2 3" key="1">
    <citation type="submission" date="2018-02" db="EMBL/GenBank/DDBJ databases">
        <title>Draft genome sequences of Elsinoe sp., causing black scab on jojoba.</title>
        <authorList>
            <person name="Stodart B."/>
            <person name="Jeffress S."/>
            <person name="Ash G."/>
            <person name="Arun Chinnappa K."/>
        </authorList>
    </citation>
    <scope>NUCLEOTIDE SEQUENCE [LARGE SCALE GENOMIC DNA]</scope>
    <source>
        <strain evidence="2 3">Hillstone_2</strain>
    </source>
</reference>
<dbReference type="Proteomes" id="UP000308133">
    <property type="component" value="Unassembled WGS sequence"/>
</dbReference>
<evidence type="ECO:0000313" key="2">
    <source>
        <dbReference type="EMBL" id="TKX19693.1"/>
    </source>
</evidence>
<dbReference type="AlphaFoldDB" id="A0A4U7ANJ3"/>
<feature type="compositionally biased region" description="Basic residues" evidence="1">
    <location>
        <begin position="66"/>
        <end position="80"/>
    </location>
</feature>
<protein>
    <submittedName>
        <fullName evidence="2">Uncharacterized protein</fullName>
    </submittedName>
</protein>
<sequence>MAGRSAAPSAMPRKSKTTTTPTTPKSTGTRRNATPSTTTSTKRKSGASVTPNTKRKATVPAATTSSKRKPVKAVGTKRKATAPSESSEEEVRRPAKKAKRSKHVSPETSSEEEEPEEEDEGSGNGSGEENTGKMLVLSNKTRKGTERQRKAPNQPPLAKQTIPKTYAECGPADKALVDMRDAGEEWDDIAAKYAEISGLKTDCKSTLPNRYNRMKTYFVTMNDEDAIALFQAKIQVDKEQADELWGRVAARVEEIGGMAYTPDALYRNWKRLSLAGDTVALKAKGLLIEGGDGLEENGPEENEHDGDMDMADGDEDGKADDEDKMEEEAVAGDKVGDEEQADQDMADDELDQAGEGE</sequence>
<name>A0A4U7ANJ3_9PEZI</name>
<feature type="region of interest" description="Disordered" evidence="1">
    <location>
        <begin position="290"/>
        <end position="357"/>
    </location>
</feature>
<organism evidence="2 3">
    <name type="scientific">Elsinoe australis</name>
    <dbReference type="NCBI Taxonomy" id="40998"/>
    <lineage>
        <taxon>Eukaryota</taxon>
        <taxon>Fungi</taxon>
        <taxon>Dikarya</taxon>
        <taxon>Ascomycota</taxon>
        <taxon>Pezizomycotina</taxon>
        <taxon>Dothideomycetes</taxon>
        <taxon>Dothideomycetidae</taxon>
        <taxon>Myriangiales</taxon>
        <taxon>Elsinoaceae</taxon>
        <taxon>Elsinoe</taxon>
    </lineage>
</organism>
<feature type="region of interest" description="Disordered" evidence="1">
    <location>
        <begin position="1"/>
        <end position="163"/>
    </location>
</feature>
<proteinExistence type="predicted"/>
<feature type="compositionally biased region" description="Acidic residues" evidence="1">
    <location>
        <begin position="292"/>
        <end position="357"/>
    </location>
</feature>
<comment type="caution">
    <text evidence="2">The sequence shown here is derived from an EMBL/GenBank/DDBJ whole genome shotgun (WGS) entry which is preliminary data.</text>
</comment>
<feature type="compositionally biased region" description="Low complexity" evidence="1">
    <location>
        <begin position="17"/>
        <end position="40"/>
    </location>
</feature>
<feature type="compositionally biased region" description="Acidic residues" evidence="1">
    <location>
        <begin position="109"/>
        <end position="121"/>
    </location>
</feature>
<gene>
    <name evidence="2" type="ORF">C1H76_8139</name>
</gene>
<dbReference type="EMBL" id="PTQR01000107">
    <property type="protein sequence ID" value="TKX19693.1"/>
    <property type="molecule type" value="Genomic_DNA"/>
</dbReference>
<feature type="compositionally biased region" description="Basic residues" evidence="1">
    <location>
        <begin position="94"/>
        <end position="103"/>
    </location>
</feature>
<evidence type="ECO:0000256" key="1">
    <source>
        <dbReference type="SAM" id="MobiDB-lite"/>
    </source>
</evidence>
<evidence type="ECO:0000313" key="3">
    <source>
        <dbReference type="Proteomes" id="UP000308133"/>
    </source>
</evidence>
<accession>A0A4U7ANJ3</accession>